<evidence type="ECO:0000313" key="3">
    <source>
        <dbReference type="Proteomes" id="UP000275772"/>
    </source>
</evidence>
<accession>A0A383UT65</accession>
<dbReference type="EMBL" id="UNSH01000046">
    <property type="protein sequence ID" value="SZF02969.1"/>
    <property type="molecule type" value="Genomic_DNA"/>
</dbReference>
<organism evidence="2 3">
    <name type="scientific">Blumeria hordei</name>
    <name type="common">Barley powdery mildew</name>
    <name type="synonym">Blumeria graminis f. sp. hordei</name>
    <dbReference type="NCBI Taxonomy" id="2867405"/>
    <lineage>
        <taxon>Eukaryota</taxon>
        <taxon>Fungi</taxon>
        <taxon>Dikarya</taxon>
        <taxon>Ascomycota</taxon>
        <taxon>Pezizomycotina</taxon>
        <taxon>Leotiomycetes</taxon>
        <taxon>Erysiphales</taxon>
        <taxon>Erysiphaceae</taxon>
        <taxon>Blumeria</taxon>
    </lineage>
</organism>
<feature type="signal peptide" evidence="1">
    <location>
        <begin position="1"/>
        <end position="18"/>
    </location>
</feature>
<feature type="chain" id="PRO_5016574364" evidence="1">
    <location>
        <begin position="19"/>
        <end position="311"/>
    </location>
</feature>
<reference evidence="2 3" key="1">
    <citation type="submission" date="2017-11" db="EMBL/GenBank/DDBJ databases">
        <authorList>
            <person name="Kracher B."/>
        </authorList>
    </citation>
    <scope>NUCLEOTIDE SEQUENCE [LARGE SCALE GENOMIC DNA]</scope>
    <source>
        <strain evidence="2 3">RACE1</strain>
    </source>
</reference>
<sequence length="311" mass="35459">MHCVLLFTIPRALNLLQSTGIMVTESLTDNYNIYKTRSSDVFPILNEGSKIHRLKTWVDNYDGYITVYCSDVLNTKQIKKNLANYYDPVKKFPEIESTQNQFLETECLKTIQSSQQYISEKNPITISSLVGQSYCGEAQIASLAYQNKLKVIGDYRHFAPPKSSAKYSITADRPLEIKNILLGENFILETSDERGVSAIGWYNGFLHVFEKSIASDKWWLNTKIGNEQNNGYQIVSSLIGNSQFLELGKNWAILPYGRKQRYQIEGSFDRLGNELKNTFRNFFKPLSDNEVCSLLPIPAIGFFGSPPKIER</sequence>
<dbReference type="VEuPathDB" id="FungiDB:BLGHR1_13755"/>
<name>A0A383UT65_BLUHO</name>
<dbReference type="AlphaFoldDB" id="A0A383UT65"/>
<protein>
    <submittedName>
        <fullName evidence="2">Uncharacterized protein</fullName>
    </submittedName>
</protein>
<dbReference type="Proteomes" id="UP000275772">
    <property type="component" value="Unassembled WGS sequence"/>
</dbReference>
<evidence type="ECO:0000256" key="1">
    <source>
        <dbReference type="SAM" id="SignalP"/>
    </source>
</evidence>
<keyword evidence="1" id="KW-0732">Signal</keyword>
<evidence type="ECO:0000313" key="2">
    <source>
        <dbReference type="EMBL" id="SZF02969.1"/>
    </source>
</evidence>
<gene>
    <name evidence="2" type="ORF">BLGHR1_13755</name>
</gene>
<proteinExistence type="predicted"/>